<name>A0A5J4VWB8_9EUKA</name>
<comment type="caution">
    <text evidence="1">The sequence shown here is derived from an EMBL/GenBank/DDBJ whole genome shotgun (WGS) entry which is preliminary data.</text>
</comment>
<dbReference type="Proteomes" id="UP000324800">
    <property type="component" value="Unassembled WGS sequence"/>
</dbReference>
<reference evidence="1 2" key="1">
    <citation type="submission" date="2019-03" db="EMBL/GenBank/DDBJ databases">
        <title>Single cell metagenomics reveals metabolic interactions within the superorganism composed of flagellate Streblomastix strix and complex community of Bacteroidetes bacteria on its surface.</title>
        <authorList>
            <person name="Treitli S.C."/>
            <person name="Kolisko M."/>
            <person name="Husnik F."/>
            <person name="Keeling P."/>
            <person name="Hampl V."/>
        </authorList>
    </citation>
    <scope>NUCLEOTIDE SEQUENCE [LARGE SCALE GENOMIC DNA]</scope>
    <source>
        <strain evidence="1">ST1C</strain>
    </source>
</reference>
<sequence>MFCVVKEGVQIMKKMEQKMEMMKMKKKMKMMIKKKKKEKKKKKKKKKKKIIVFIVLAETKMKVMVIRVSSLEVEPLGMEFNCCRFDEFLFNRNCNAILTFGDGLTTFGELGTVFETTSSIVNSLIGNVDAFWNCGLQSNVGGYSLENDIAVSDLETLGIIGTLTLFVLEDTFATDVGVVSTTSEDTGV</sequence>
<proteinExistence type="predicted"/>
<protein>
    <submittedName>
        <fullName evidence="1">Uncharacterized protein</fullName>
    </submittedName>
</protein>
<evidence type="ECO:0000313" key="2">
    <source>
        <dbReference type="Proteomes" id="UP000324800"/>
    </source>
</evidence>
<feature type="non-terminal residue" evidence="1">
    <location>
        <position position="188"/>
    </location>
</feature>
<evidence type="ECO:0000313" key="1">
    <source>
        <dbReference type="EMBL" id="KAA6386838.1"/>
    </source>
</evidence>
<accession>A0A5J4VWB8</accession>
<organism evidence="1 2">
    <name type="scientific">Streblomastix strix</name>
    <dbReference type="NCBI Taxonomy" id="222440"/>
    <lineage>
        <taxon>Eukaryota</taxon>
        <taxon>Metamonada</taxon>
        <taxon>Preaxostyla</taxon>
        <taxon>Oxymonadida</taxon>
        <taxon>Streblomastigidae</taxon>
        <taxon>Streblomastix</taxon>
    </lineage>
</organism>
<dbReference type="EMBL" id="SNRW01004629">
    <property type="protein sequence ID" value="KAA6386838.1"/>
    <property type="molecule type" value="Genomic_DNA"/>
</dbReference>
<gene>
    <name evidence="1" type="ORF">EZS28_017636</name>
</gene>
<dbReference type="AlphaFoldDB" id="A0A5J4VWB8"/>